<dbReference type="AlphaFoldDB" id="A0A858RGQ0"/>
<accession>A0A858RGQ0</accession>
<comment type="catalytic activity">
    <reaction evidence="1">
        <text>ATP + protein L-histidine = ADP + protein N-phospho-L-histidine.</text>
        <dbReference type="EC" id="2.7.13.3"/>
    </reaction>
</comment>
<dbReference type="Pfam" id="PF13188">
    <property type="entry name" value="PAS_8"/>
    <property type="match status" value="1"/>
</dbReference>
<dbReference type="KEGG" id="luo:HHL09_06580"/>
<dbReference type="CDD" id="cd00082">
    <property type="entry name" value="HisKA"/>
    <property type="match status" value="1"/>
</dbReference>
<dbReference type="SMART" id="SM00387">
    <property type="entry name" value="HATPase_c"/>
    <property type="match status" value="1"/>
</dbReference>
<dbReference type="InterPro" id="IPR003594">
    <property type="entry name" value="HATPase_dom"/>
</dbReference>
<dbReference type="InterPro" id="IPR004358">
    <property type="entry name" value="Sig_transdc_His_kin-like_C"/>
</dbReference>
<dbReference type="PRINTS" id="PR00344">
    <property type="entry name" value="BCTRLSENSOR"/>
</dbReference>
<dbReference type="PROSITE" id="PS50112">
    <property type="entry name" value="PAS"/>
    <property type="match status" value="1"/>
</dbReference>
<sequence>MKPGFLDKLLARIDRIDPAEARQLLDRLVREKGFLEQVFEALHEGVIVLDEDGEITFINGAGCRFFGVKAEDAPGMRLAAMIPGLDWDSLAKPGMSVSRDLEVFYPENRFLNFYLSPIKPEGSEAMAVGWVMLVRDLTVTRQEAEQTLESERLNALTLLAAGVAHEIGNPLNSLDIHLQLMARKLRKLPPGDRAPLEEHLTTARNEIKRLDTILKQFLQAVRPSTPNRERCDLTKVLRDALRLLEPELEARGISVELDVAEHFPSMEADAGQFQQVFYNLLRNAYQAIGGEHGLIRISAKANEFEATLSISDNGTGISPEHMGALFEPYRTTKQSGSGLGLLIVRRVVREHGGEIEIQSEPGAGTRILIHLPRGPRPVRLLESHDRVIDVEASSH</sequence>
<dbReference type="InterPro" id="IPR035965">
    <property type="entry name" value="PAS-like_dom_sf"/>
</dbReference>
<dbReference type="SUPFAM" id="SSF55785">
    <property type="entry name" value="PYP-like sensor domain (PAS domain)"/>
    <property type="match status" value="1"/>
</dbReference>
<keyword evidence="7" id="KW-0067">ATP-binding</keyword>
<dbReference type="Pfam" id="PF02518">
    <property type="entry name" value="HATPase_c"/>
    <property type="match status" value="1"/>
</dbReference>
<dbReference type="SMART" id="SM00388">
    <property type="entry name" value="HisKA"/>
    <property type="match status" value="1"/>
</dbReference>
<proteinExistence type="predicted"/>
<feature type="domain" description="PAS" evidence="10">
    <location>
        <begin position="31"/>
        <end position="75"/>
    </location>
</feature>
<dbReference type="Proteomes" id="UP000501812">
    <property type="component" value="Chromosome"/>
</dbReference>
<dbReference type="InterPro" id="IPR036097">
    <property type="entry name" value="HisK_dim/P_sf"/>
</dbReference>
<dbReference type="PANTHER" id="PTHR43065:SF10">
    <property type="entry name" value="PEROXIDE STRESS-ACTIVATED HISTIDINE KINASE MAK3"/>
    <property type="match status" value="1"/>
</dbReference>
<evidence type="ECO:0000259" key="9">
    <source>
        <dbReference type="PROSITE" id="PS50109"/>
    </source>
</evidence>
<dbReference type="EMBL" id="CP051774">
    <property type="protein sequence ID" value="QJE95460.1"/>
    <property type="molecule type" value="Genomic_DNA"/>
</dbReference>
<keyword evidence="8" id="KW-0902">Two-component regulatory system</keyword>
<dbReference type="GO" id="GO:0005524">
    <property type="term" value="F:ATP binding"/>
    <property type="evidence" value="ECO:0007669"/>
    <property type="project" value="UniProtKB-KW"/>
</dbReference>
<organism evidence="11 12">
    <name type="scientific">Luteolibacter luteus</name>
    <dbReference type="NCBI Taxonomy" id="2728835"/>
    <lineage>
        <taxon>Bacteria</taxon>
        <taxon>Pseudomonadati</taxon>
        <taxon>Verrucomicrobiota</taxon>
        <taxon>Verrucomicrobiia</taxon>
        <taxon>Verrucomicrobiales</taxon>
        <taxon>Verrucomicrobiaceae</taxon>
        <taxon>Luteolibacter</taxon>
    </lineage>
</organism>
<keyword evidence="12" id="KW-1185">Reference proteome</keyword>
<evidence type="ECO:0000256" key="6">
    <source>
        <dbReference type="ARBA" id="ARBA00022777"/>
    </source>
</evidence>
<dbReference type="SUPFAM" id="SSF47384">
    <property type="entry name" value="Homodimeric domain of signal transducing histidine kinase"/>
    <property type="match status" value="1"/>
</dbReference>
<dbReference type="Gene3D" id="3.30.565.10">
    <property type="entry name" value="Histidine kinase-like ATPase, C-terminal domain"/>
    <property type="match status" value="1"/>
</dbReference>
<dbReference type="SUPFAM" id="SSF55874">
    <property type="entry name" value="ATPase domain of HSP90 chaperone/DNA topoisomerase II/histidine kinase"/>
    <property type="match status" value="1"/>
</dbReference>
<dbReference type="Gene3D" id="1.10.287.130">
    <property type="match status" value="1"/>
</dbReference>
<evidence type="ECO:0000256" key="7">
    <source>
        <dbReference type="ARBA" id="ARBA00022840"/>
    </source>
</evidence>
<keyword evidence="4" id="KW-0808">Transferase</keyword>
<evidence type="ECO:0000256" key="4">
    <source>
        <dbReference type="ARBA" id="ARBA00022679"/>
    </source>
</evidence>
<evidence type="ECO:0000259" key="10">
    <source>
        <dbReference type="PROSITE" id="PS50112"/>
    </source>
</evidence>
<protein>
    <recommendedName>
        <fullName evidence="2">histidine kinase</fullName>
        <ecNumber evidence="2">2.7.13.3</ecNumber>
    </recommendedName>
</protein>
<dbReference type="CDD" id="cd00130">
    <property type="entry name" value="PAS"/>
    <property type="match status" value="1"/>
</dbReference>
<dbReference type="PANTHER" id="PTHR43065">
    <property type="entry name" value="SENSOR HISTIDINE KINASE"/>
    <property type="match status" value="1"/>
</dbReference>
<dbReference type="NCBIfam" id="TIGR00229">
    <property type="entry name" value="sensory_box"/>
    <property type="match status" value="1"/>
</dbReference>
<dbReference type="RefSeq" id="WP_169453774.1">
    <property type="nucleotide sequence ID" value="NZ_CP051774.1"/>
</dbReference>
<dbReference type="InterPro" id="IPR000014">
    <property type="entry name" value="PAS"/>
</dbReference>
<keyword evidence="5" id="KW-0547">Nucleotide-binding</keyword>
<dbReference type="EC" id="2.7.13.3" evidence="2"/>
<evidence type="ECO:0000313" key="12">
    <source>
        <dbReference type="Proteomes" id="UP000501812"/>
    </source>
</evidence>
<keyword evidence="6" id="KW-0418">Kinase</keyword>
<keyword evidence="3" id="KW-0597">Phosphoprotein</keyword>
<dbReference type="Pfam" id="PF00512">
    <property type="entry name" value="HisKA"/>
    <property type="match status" value="1"/>
</dbReference>
<evidence type="ECO:0000256" key="5">
    <source>
        <dbReference type="ARBA" id="ARBA00022741"/>
    </source>
</evidence>
<dbReference type="InterPro" id="IPR036890">
    <property type="entry name" value="HATPase_C_sf"/>
</dbReference>
<evidence type="ECO:0000256" key="2">
    <source>
        <dbReference type="ARBA" id="ARBA00012438"/>
    </source>
</evidence>
<evidence type="ECO:0000256" key="3">
    <source>
        <dbReference type="ARBA" id="ARBA00022553"/>
    </source>
</evidence>
<reference evidence="11 12" key="1">
    <citation type="submission" date="2020-04" db="EMBL/GenBank/DDBJ databases">
        <title>Luteolibacter sp. G-1-1-1 isolated from soil.</title>
        <authorList>
            <person name="Dahal R.H."/>
        </authorList>
    </citation>
    <scope>NUCLEOTIDE SEQUENCE [LARGE SCALE GENOMIC DNA]</scope>
    <source>
        <strain evidence="11 12">G-1-1-1</strain>
    </source>
</reference>
<evidence type="ECO:0000313" key="11">
    <source>
        <dbReference type="EMBL" id="QJE95460.1"/>
    </source>
</evidence>
<evidence type="ECO:0000256" key="8">
    <source>
        <dbReference type="ARBA" id="ARBA00023012"/>
    </source>
</evidence>
<dbReference type="PROSITE" id="PS50109">
    <property type="entry name" value="HIS_KIN"/>
    <property type="match status" value="1"/>
</dbReference>
<name>A0A858RGQ0_9BACT</name>
<evidence type="ECO:0000256" key="1">
    <source>
        <dbReference type="ARBA" id="ARBA00000085"/>
    </source>
</evidence>
<dbReference type="InterPro" id="IPR003661">
    <property type="entry name" value="HisK_dim/P_dom"/>
</dbReference>
<dbReference type="InterPro" id="IPR005467">
    <property type="entry name" value="His_kinase_dom"/>
</dbReference>
<feature type="domain" description="Histidine kinase" evidence="9">
    <location>
        <begin position="162"/>
        <end position="375"/>
    </location>
</feature>
<dbReference type="Gene3D" id="3.30.450.20">
    <property type="entry name" value="PAS domain"/>
    <property type="match status" value="1"/>
</dbReference>
<dbReference type="GO" id="GO:0000155">
    <property type="term" value="F:phosphorelay sensor kinase activity"/>
    <property type="evidence" value="ECO:0007669"/>
    <property type="project" value="InterPro"/>
</dbReference>
<dbReference type="SMART" id="SM00091">
    <property type="entry name" value="PAS"/>
    <property type="match status" value="1"/>
</dbReference>
<gene>
    <name evidence="11" type="ORF">HHL09_06580</name>
</gene>